<dbReference type="PANTHER" id="PTHR48208">
    <property type="entry name" value="CENTROMERE PROTEIN I"/>
    <property type="match status" value="1"/>
</dbReference>
<dbReference type="Proteomes" id="UP000006853">
    <property type="component" value="Chromosome 1"/>
</dbReference>
<gene>
    <name evidence="1" type="ordered locus">PP7435_Chr1-1337</name>
</gene>
<sequence>MGPDSEKTSKYLEVRSRLIDKLVEFNQEALKEEIDKPRIAILKKKVNELLKGGVVIEKYGLDSYQTQKVLEIVLNVFNGRVFDKNTKLKLINQWLFTTVELGSSESFSMGNLRSNSQADESIDTLLGIQICQKKPSIDHSFEQKQSVWGPNPDDLSLQLLIMMSSDFSVSITRDQMKTIISTDSKTIKHWESVINVRKLYQSGSNKKVAQSLKQNLTFLQSIWNLTKEEAVPADQLTHSIGILKSQSAHHGYSAETAPDVIELLFALNVSSPDLQVSPIIYSFFKEHNVEEDSSETEELKFLVSKLMKVPDDLLQKLSVWLEYALISNNGQLDPQSKMILTELFPKLLIILRYDQRFYLPVVKKVLFGQLGLSVVGVVPVWKWFPYMEAVSAKEFKDEFLEKHSPDYQWLQPLAYSSWNDETISAMVIEKMLDIIFQYNEHTAERYFRLFKLSQFILQAQGSRNIVIPPVLMYELLFSTNSLLVDQCCHLVVRAKNYYNTHELDPFKQLNNAYVMDICNLLWRHRGFSIDQTARGAFLPPEFKQKLSTIQFYQQELEQEFNLFFHPSLLGIVTRLVKASSDSKYTGIVRKQQYEEQGLEGFDAFRIELLNGLDLAGFEGISNLLFTSLKSLLGHRMKS</sequence>
<evidence type="ECO:0000313" key="1">
    <source>
        <dbReference type="EMBL" id="CCA37455.1"/>
    </source>
</evidence>
<organism evidence="1 2">
    <name type="scientific">Komagataella phaffii (strain ATCC 76273 / CBS 7435 / CECT 11047 / NRRL Y-11430 / Wegner 21-1)</name>
    <name type="common">Yeast</name>
    <name type="synonym">Pichia pastoris</name>
    <dbReference type="NCBI Taxonomy" id="981350"/>
    <lineage>
        <taxon>Eukaryota</taxon>
        <taxon>Fungi</taxon>
        <taxon>Dikarya</taxon>
        <taxon>Ascomycota</taxon>
        <taxon>Saccharomycotina</taxon>
        <taxon>Pichiomycetes</taxon>
        <taxon>Pichiales</taxon>
        <taxon>Pichiaceae</taxon>
        <taxon>Komagataella</taxon>
    </lineage>
</organism>
<dbReference type="GO" id="GO:0000939">
    <property type="term" value="C:inner kinetochore"/>
    <property type="evidence" value="ECO:0007669"/>
    <property type="project" value="TreeGrafter"/>
</dbReference>
<dbReference type="EMBL" id="FR839628">
    <property type="protein sequence ID" value="CCA37455.1"/>
    <property type="molecule type" value="Genomic_DNA"/>
</dbReference>
<dbReference type="HOGENOM" id="CLU_428999_0_0_1"/>
<evidence type="ECO:0000313" key="2">
    <source>
        <dbReference type="Proteomes" id="UP000006853"/>
    </source>
</evidence>
<dbReference type="GO" id="GO:0000070">
    <property type="term" value="P:mitotic sister chromatid segregation"/>
    <property type="evidence" value="ECO:0007669"/>
    <property type="project" value="TreeGrafter"/>
</dbReference>
<proteinExistence type="predicted"/>
<reference evidence="1 2" key="1">
    <citation type="journal article" date="2011" name="J. Biotechnol.">
        <title>High-quality genome sequence of Pichia pastoris CBS7435.</title>
        <authorList>
            <person name="Kuberl A."/>
            <person name="Schneider J."/>
            <person name="Thallinger G.G."/>
            <person name="Anderl I."/>
            <person name="Wibberg D."/>
            <person name="Hajek T."/>
            <person name="Jaenicke S."/>
            <person name="Brinkrolf K."/>
            <person name="Goesmann A."/>
            <person name="Szczepanowski R."/>
            <person name="Puhler A."/>
            <person name="Schwab H."/>
            <person name="Glieder A."/>
            <person name="Pichler H."/>
        </authorList>
    </citation>
    <scope>NUCLEOTIDE SEQUENCE [LARGE SCALE GENOMIC DNA]</scope>
    <source>
        <strain evidence="2">ATCC 76273 / CBS 7435 / CECT 11047 / NRRL Y-11430 / Wegner 21-1</strain>
    </source>
</reference>
<dbReference type="GO" id="GO:0034080">
    <property type="term" value="P:CENP-A containing chromatin assembly"/>
    <property type="evidence" value="ECO:0007669"/>
    <property type="project" value="TreeGrafter"/>
</dbReference>
<protein>
    <submittedName>
        <fullName evidence="1">Uncharacterized protein</fullName>
    </submittedName>
</protein>
<reference evidence="1 2" key="3">
    <citation type="journal article" date="2016" name="FEMS Yeast Res.">
        <title>Curation of the genome annotation of Pichia pastoris (Komagataella phaffii) CBS7435 from gene level to protein function.</title>
        <authorList>
            <person name="Valli M."/>
            <person name="Tatto N.E."/>
            <person name="Peymann A."/>
            <person name="Gruber C."/>
            <person name="Landes N."/>
            <person name="Ekker H."/>
            <person name="Thallinger G.G."/>
            <person name="Mattanovich D."/>
            <person name="Gasser B."/>
            <person name="Graf A.B."/>
        </authorList>
    </citation>
    <scope>GENOME REANNOTATION</scope>
    <source>
        <strain evidence="1 2">ATCC 76273 / CBS 7435 / CECT 11047 / NRRL Y-11430 / Wegner 21-1</strain>
    </source>
</reference>
<dbReference type="AlphaFoldDB" id="F2QPX7"/>
<name>F2QPX7_KOMPC</name>
<accession>F2QPX7</accession>
<reference key="2">
    <citation type="submission" date="2011-04" db="EMBL/GenBank/DDBJ databases">
        <title>High-quality genome sequence of Pichia pastoris CBS 7435.</title>
        <authorList>
            <person name="Kueberl A."/>
            <person name="Schneider J."/>
            <person name="Thallinger G.G."/>
            <person name="Anderl I."/>
            <person name="Wibberg D."/>
            <person name="Hajek T."/>
            <person name="Jaenicke S."/>
            <person name="Brinkrolf K."/>
            <person name="Goesmann A."/>
            <person name="Szczepanowski R."/>
            <person name="Puehler A."/>
            <person name="Schwab H."/>
            <person name="Glieder A."/>
            <person name="Pichler H."/>
        </authorList>
    </citation>
    <scope>NUCLEOTIDE SEQUENCE</scope>
    <source>
        <strain>CBS 7435</strain>
    </source>
</reference>
<keyword evidence="2" id="KW-1185">Reference proteome</keyword>
<dbReference type="PANTHER" id="PTHR48208:SF2">
    <property type="entry name" value="CENTROMERE PROTEIN I"/>
    <property type="match status" value="1"/>
</dbReference>